<proteinExistence type="predicted"/>
<sequence length="40" mass="4734">MGFKLIPSVVFQINLFLGLRKSKCRFRVCIIVDFSMQRKN</sequence>
<dbReference type="EMBL" id="ADFQ01000055">
    <property type="protein sequence ID" value="EFN91196.1"/>
    <property type="molecule type" value="Genomic_DNA"/>
</dbReference>
<dbReference type="AlphaFoldDB" id="E1GVT7"/>
<dbReference type="Proteomes" id="UP000016016">
    <property type="component" value="Unassembled WGS sequence"/>
</dbReference>
<comment type="caution">
    <text evidence="1">The sequence shown here is derived from an EMBL/GenBank/DDBJ whole genome shotgun (WGS) entry which is preliminary data.</text>
</comment>
<gene>
    <name evidence="1" type="ORF">HMPREF9018_0924</name>
</gene>
<reference evidence="1 2" key="1">
    <citation type="submission" date="2010-09" db="EMBL/GenBank/DDBJ databases">
        <authorList>
            <person name="Harkins D.M."/>
            <person name="Madupu R."/>
            <person name="Durkin A.S."/>
            <person name="Torralba M."/>
            <person name="Methe B."/>
            <person name="Sutton G.G."/>
            <person name="Nelson K.E."/>
        </authorList>
    </citation>
    <scope>NUCLEOTIDE SEQUENCE [LARGE SCALE GENOMIC DNA]</scope>
    <source>
        <strain evidence="1 2">CRIS 21A-A</strain>
    </source>
</reference>
<evidence type="ECO:0000313" key="2">
    <source>
        <dbReference type="Proteomes" id="UP000016016"/>
    </source>
</evidence>
<organism evidence="1 2">
    <name type="scientific">Prevotella amnii CRIS 21A-A</name>
    <dbReference type="NCBI Taxonomy" id="679191"/>
    <lineage>
        <taxon>Bacteria</taxon>
        <taxon>Pseudomonadati</taxon>
        <taxon>Bacteroidota</taxon>
        <taxon>Bacteroidia</taxon>
        <taxon>Bacteroidales</taxon>
        <taxon>Prevotellaceae</taxon>
        <taxon>Prevotella</taxon>
    </lineage>
</organism>
<accession>E1GVT7</accession>
<protein>
    <submittedName>
        <fullName evidence="1">Uncharacterized protein</fullName>
    </submittedName>
</protein>
<name>E1GVT7_9BACT</name>
<evidence type="ECO:0000313" key="1">
    <source>
        <dbReference type="EMBL" id="EFN91196.1"/>
    </source>
</evidence>